<dbReference type="AlphaFoldDB" id="A0A8J2LIM6"/>
<dbReference type="GO" id="GO:0005615">
    <property type="term" value="C:extracellular space"/>
    <property type="evidence" value="ECO:0007669"/>
    <property type="project" value="TreeGrafter"/>
</dbReference>
<organism evidence="1 2">
    <name type="scientific">Allacma fusca</name>
    <dbReference type="NCBI Taxonomy" id="39272"/>
    <lineage>
        <taxon>Eukaryota</taxon>
        <taxon>Metazoa</taxon>
        <taxon>Ecdysozoa</taxon>
        <taxon>Arthropoda</taxon>
        <taxon>Hexapoda</taxon>
        <taxon>Collembola</taxon>
        <taxon>Symphypleona</taxon>
        <taxon>Sminthuridae</taxon>
        <taxon>Allacma</taxon>
    </lineage>
</organism>
<reference evidence="1" key="1">
    <citation type="submission" date="2021-06" db="EMBL/GenBank/DDBJ databases">
        <authorList>
            <person name="Hodson N. C."/>
            <person name="Mongue J. A."/>
            <person name="Jaron S. K."/>
        </authorList>
    </citation>
    <scope>NUCLEOTIDE SEQUENCE</scope>
</reference>
<keyword evidence="2" id="KW-1185">Reference proteome</keyword>
<proteinExistence type="predicted"/>
<evidence type="ECO:0000313" key="2">
    <source>
        <dbReference type="Proteomes" id="UP000708208"/>
    </source>
</evidence>
<dbReference type="InterPro" id="IPR004245">
    <property type="entry name" value="DUF229"/>
</dbReference>
<comment type="caution">
    <text evidence="1">The sequence shown here is derived from an EMBL/GenBank/DDBJ whole genome shotgun (WGS) entry which is preliminary data.</text>
</comment>
<dbReference type="OrthoDB" id="413313at2759"/>
<accession>A0A8J2LIM6</accession>
<dbReference type="EMBL" id="CAJVCH010527875">
    <property type="protein sequence ID" value="CAG7822935.1"/>
    <property type="molecule type" value="Genomic_DNA"/>
</dbReference>
<dbReference type="PANTHER" id="PTHR10974:SF1">
    <property type="entry name" value="FI08016P-RELATED"/>
    <property type="match status" value="1"/>
</dbReference>
<gene>
    <name evidence="1" type="ORF">AFUS01_LOCUS33176</name>
</gene>
<name>A0A8J2LIM6_9HEXA</name>
<protein>
    <submittedName>
        <fullName evidence="1">Uncharacterized protein</fullName>
    </submittedName>
</protein>
<dbReference type="PANTHER" id="PTHR10974">
    <property type="entry name" value="FI08016P-RELATED"/>
    <property type="match status" value="1"/>
</dbReference>
<sequence length="130" mass="14693">ELVSMINSLTDAHRQICTPLTLGSILSAVRLIPSEELLKFRQSADKDGRVPEMAGNTAISNMILQLTIETVPGEGHYEVTMNYDRYKGKFFVKETDISRINKYGNQADCVVHKTELSYLRKYCVCRGSEM</sequence>
<feature type="non-terminal residue" evidence="1">
    <location>
        <position position="1"/>
    </location>
</feature>
<dbReference type="Proteomes" id="UP000708208">
    <property type="component" value="Unassembled WGS sequence"/>
</dbReference>
<evidence type="ECO:0000313" key="1">
    <source>
        <dbReference type="EMBL" id="CAG7822935.1"/>
    </source>
</evidence>